<proteinExistence type="predicted"/>
<keyword evidence="3" id="KW-1185">Reference proteome</keyword>
<evidence type="ECO:0000256" key="1">
    <source>
        <dbReference type="SAM" id="MobiDB-lite"/>
    </source>
</evidence>
<comment type="caution">
    <text evidence="2">The sequence shown here is derived from an EMBL/GenBank/DDBJ whole genome shotgun (WGS) entry which is preliminary data.</text>
</comment>
<feature type="compositionally biased region" description="Gly residues" evidence="1">
    <location>
        <begin position="16"/>
        <end position="26"/>
    </location>
</feature>
<evidence type="ECO:0000313" key="3">
    <source>
        <dbReference type="Proteomes" id="UP001422759"/>
    </source>
</evidence>
<name>A0ABN3AAD5_9ACTN</name>
<dbReference type="EMBL" id="BAAANT010000056">
    <property type="protein sequence ID" value="GAA2157005.1"/>
    <property type="molecule type" value="Genomic_DNA"/>
</dbReference>
<reference evidence="2 3" key="1">
    <citation type="journal article" date="2019" name="Int. J. Syst. Evol. Microbiol.">
        <title>The Global Catalogue of Microorganisms (GCM) 10K type strain sequencing project: providing services to taxonomists for standard genome sequencing and annotation.</title>
        <authorList>
            <consortium name="The Broad Institute Genomics Platform"/>
            <consortium name="The Broad Institute Genome Sequencing Center for Infectious Disease"/>
            <person name="Wu L."/>
            <person name="Ma J."/>
        </authorList>
    </citation>
    <scope>NUCLEOTIDE SEQUENCE [LARGE SCALE GENOMIC DNA]</scope>
    <source>
        <strain evidence="2 3">JCM 14560</strain>
    </source>
</reference>
<sequence>MPGRRVPGNGAAPPEGSGGAAYGADGGAQRAGPRRWCPAGGADGSRVPAGLPVGGYCQASLTVAA</sequence>
<dbReference type="Proteomes" id="UP001422759">
    <property type="component" value="Unassembled WGS sequence"/>
</dbReference>
<protein>
    <submittedName>
        <fullName evidence="2">Uncharacterized protein</fullName>
    </submittedName>
</protein>
<feature type="region of interest" description="Disordered" evidence="1">
    <location>
        <begin position="1"/>
        <end position="49"/>
    </location>
</feature>
<accession>A0ABN3AAD5</accession>
<organism evidence="2 3">
    <name type="scientific">Kitasatospora kazusensis</name>
    <dbReference type="NCBI Taxonomy" id="407974"/>
    <lineage>
        <taxon>Bacteria</taxon>
        <taxon>Bacillati</taxon>
        <taxon>Actinomycetota</taxon>
        <taxon>Actinomycetes</taxon>
        <taxon>Kitasatosporales</taxon>
        <taxon>Streptomycetaceae</taxon>
        <taxon>Kitasatospora</taxon>
    </lineage>
</organism>
<gene>
    <name evidence="2" type="ORF">GCM10009760_58640</name>
</gene>
<evidence type="ECO:0000313" key="2">
    <source>
        <dbReference type="EMBL" id="GAA2157005.1"/>
    </source>
</evidence>